<accession>H9NNF1</accession>
<dbReference type="AlphaFoldDB" id="H9NNF1"/>
<evidence type="ECO:0000313" key="1">
    <source>
        <dbReference type="EMBL" id="AFF61387.1"/>
    </source>
</evidence>
<reference evidence="1" key="1">
    <citation type="journal article" date="2014" name="Gene">
        <title>Molecular evolution of the androgenic hormone in terrestrial isopods.</title>
        <authorList>
            <person name="Cerveau N."/>
            <person name="Bouchon D."/>
            <person name="Berges T."/>
            <person name="Greve P."/>
        </authorList>
    </citation>
    <scope>NUCLEOTIDE SEQUENCE</scope>
</reference>
<dbReference type="EMBL" id="JQ304808">
    <property type="protein sequence ID" value="AFF61387.1"/>
    <property type="molecule type" value="mRNA"/>
</dbReference>
<proteinExistence type="evidence at transcript level"/>
<sequence>ICNELGRFPDEWLTKPCPWPNRTERSIPDSAEDWQGYEQHPKNLGIRIVNYEDGVTVLKRQKRQEFVSFAEECCNTETEHHCNSTTVSFYCRTY</sequence>
<organism evidence="1">
    <name type="scientific">Armadillo officinalis</name>
    <name type="common">Oak-woodland pillbug</name>
    <dbReference type="NCBI Taxonomy" id="96821"/>
    <lineage>
        <taxon>Eukaryota</taxon>
        <taxon>Metazoa</taxon>
        <taxon>Ecdysozoa</taxon>
        <taxon>Arthropoda</taxon>
        <taxon>Crustacea</taxon>
        <taxon>Multicrustacea</taxon>
        <taxon>Malacostraca</taxon>
        <taxon>Eumalacostraca</taxon>
        <taxon>Peracarida</taxon>
        <taxon>Isopoda</taxon>
        <taxon>Oniscidea</taxon>
        <taxon>Crinocheta</taxon>
        <taxon>Armadillidae</taxon>
        <taxon>Armadillo</taxon>
    </lineage>
</organism>
<protein>
    <submittedName>
        <fullName evidence="1">Androgenic hormone</fullName>
    </submittedName>
</protein>
<dbReference type="Pfam" id="PF17558">
    <property type="entry name" value="AGH"/>
    <property type="match status" value="1"/>
</dbReference>
<feature type="non-terminal residue" evidence="1">
    <location>
        <position position="1"/>
    </location>
</feature>
<name>H9NNF1_ARMOF</name>
<dbReference type="InterPro" id="IPR020382">
    <property type="entry name" value="AGH"/>
</dbReference>